<reference evidence="1" key="1">
    <citation type="journal article" date="2014" name="Int. J. Syst. Evol. Microbiol.">
        <title>Complete genome sequence of Corynebacterium casei LMG S-19264T (=DSM 44701T), isolated from a smear-ripened cheese.</title>
        <authorList>
            <consortium name="US DOE Joint Genome Institute (JGI-PGF)"/>
            <person name="Walter F."/>
            <person name="Albersmeier A."/>
            <person name="Kalinowski J."/>
            <person name="Ruckert C."/>
        </authorList>
    </citation>
    <scope>NUCLEOTIDE SEQUENCE</scope>
    <source>
        <strain evidence="1">JCM 5016</strain>
    </source>
</reference>
<dbReference type="Proteomes" id="UP000623010">
    <property type="component" value="Unassembled WGS sequence"/>
</dbReference>
<proteinExistence type="predicted"/>
<gene>
    <name evidence="1" type="ORF">GCM10010389_48910</name>
</gene>
<organism evidence="1 2">
    <name type="scientific">Streptomyces echinoruber</name>
    <dbReference type="NCBI Taxonomy" id="68898"/>
    <lineage>
        <taxon>Bacteria</taxon>
        <taxon>Bacillati</taxon>
        <taxon>Actinomycetota</taxon>
        <taxon>Actinomycetes</taxon>
        <taxon>Kitasatosporales</taxon>
        <taxon>Streptomycetaceae</taxon>
        <taxon>Streptomyces</taxon>
    </lineage>
</organism>
<evidence type="ECO:0000313" key="2">
    <source>
        <dbReference type="Proteomes" id="UP000623010"/>
    </source>
</evidence>
<dbReference type="AlphaFoldDB" id="A0A918RLM5"/>
<keyword evidence="2" id="KW-1185">Reference proteome</keyword>
<sequence length="86" mass="9280">MANRVRSAGVETRAPPTPAKVVFHSVPSARRPSAAVKQLCECGPRRCGESPGQYVSRRPSGRMTRRVISASGECPVTFRTISPATR</sequence>
<comment type="caution">
    <text evidence="1">The sequence shown here is derived from an EMBL/GenBank/DDBJ whole genome shotgun (WGS) entry which is preliminary data.</text>
</comment>
<reference evidence="1" key="2">
    <citation type="submission" date="2020-09" db="EMBL/GenBank/DDBJ databases">
        <authorList>
            <person name="Sun Q."/>
            <person name="Ohkuma M."/>
        </authorList>
    </citation>
    <scope>NUCLEOTIDE SEQUENCE</scope>
    <source>
        <strain evidence="1">JCM 5016</strain>
    </source>
</reference>
<protein>
    <submittedName>
        <fullName evidence="1">Uncharacterized protein</fullName>
    </submittedName>
</protein>
<name>A0A918RLM5_9ACTN</name>
<dbReference type="EMBL" id="BMWH01000023">
    <property type="protein sequence ID" value="GHA03713.1"/>
    <property type="molecule type" value="Genomic_DNA"/>
</dbReference>
<accession>A0A918RLM5</accession>
<evidence type="ECO:0000313" key="1">
    <source>
        <dbReference type="EMBL" id="GHA03713.1"/>
    </source>
</evidence>